<accession>A0A2D3WAG1</accession>
<keyword evidence="1" id="KW-0812">Transmembrane</keyword>
<evidence type="ECO:0000313" key="3">
    <source>
        <dbReference type="Proteomes" id="UP000231638"/>
    </source>
</evidence>
<dbReference type="EMBL" id="DLUG01000068">
    <property type="protein sequence ID" value="DAB36895.1"/>
    <property type="molecule type" value="Genomic_DNA"/>
</dbReference>
<dbReference type="InterPro" id="IPR013417">
    <property type="entry name" value="CHP02588"/>
</dbReference>
<evidence type="ECO:0000313" key="2">
    <source>
        <dbReference type="EMBL" id="DAB36895.1"/>
    </source>
</evidence>
<reference evidence="2 3" key="1">
    <citation type="journal article" date="2017" name="Front. Microbiol.">
        <title>Comparative Genomic Analysis of the Class Epsilonproteobacteria and Proposed Reclassification to Epsilonbacteraeota (phyl. nov.).</title>
        <authorList>
            <person name="Waite D.W."/>
            <person name="Vanwonterghem I."/>
            <person name="Rinke C."/>
            <person name="Parks D.H."/>
            <person name="Zhang Y."/>
            <person name="Takai K."/>
            <person name="Sievert S.M."/>
            <person name="Simon J."/>
            <person name="Campbell B.J."/>
            <person name="Hanson T.E."/>
            <person name="Woyke T."/>
            <person name="Klotz M.G."/>
            <person name="Hugenholtz P."/>
        </authorList>
    </citation>
    <scope>NUCLEOTIDE SEQUENCE [LARGE SCALE GENOMIC DNA]</scope>
    <source>
        <strain evidence="2">UBA11420</strain>
    </source>
</reference>
<organism evidence="2 3">
    <name type="scientific">Sulfurospirillum cavolei</name>
    <dbReference type="NCBI Taxonomy" id="366522"/>
    <lineage>
        <taxon>Bacteria</taxon>
        <taxon>Pseudomonadati</taxon>
        <taxon>Campylobacterota</taxon>
        <taxon>Epsilonproteobacteria</taxon>
        <taxon>Campylobacterales</taxon>
        <taxon>Sulfurospirillaceae</taxon>
        <taxon>Sulfurospirillum</taxon>
    </lineage>
</organism>
<evidence type="ECO:0000256" key="1">
    <source>
        <dbReference type="SAM" id="Phobius"/>
    </source>
</evidence>
<protein>
    <submittedName>
        <fullName evidence="2">DUF2393 domain-containing protein</fullName>
    </submittedName>
</protein>
<dbReference type="STRING" id="366522.GCA_001548055_02585"/>
<feature type="transmembrane region" description="Helical" evidence="1">
    <location>
        <begin position="48"/>
        <end position="68"/>
    </location>
</feature>
<dbReference type="Proteomes" id="UP000231638">
    <property type="component" value="Unassembled WGS sequence"/>
</dbReference>
<dbReference type="Pfam" id="PF09624">
    <property type="entry name" value="DUF2393"/>
    <property type="match status" value="1"/>
</dbReference>
<feature type="transmembrane region" description="Helical" evidence="1">
    <location>
        <begin position="20"/>
        <end position="42"/>
    </location>
</feature>
<proteinExistence type="predicted"/>
<name>A0A2D3WAG1_9BACT</name>
<gene>
    <name evidence="2" type="ORF">CFH80_02405</name>
</gene>
<keyword evidence="1" id="KW-0472">Membrane</keyword>
<dbReference type="AlphaFoldDB" id="A0A2D3WAG1"/>
<sequence length="178" mass="20186">MLIDALKISLLTYFRNLGLYDYLAFAWLIVTFLMLIAFAILIAKRSSALSVLIIILSLIFFAASPFLIHYKLNTLLRQNVTEITMVKKLVFSDTLIVEATLQNLSKKPFKRCLVQTSAIKQTSAKGIKAWMTRLKPIANQSILVQESLSPNELTNIRILFDDFTYQGDVNATLKAECY</sequence>
<keyword evidence="1" id="KW-1133">Transmembrane helix</keyword>
<comment type="caution">
    <text evidence="2">The sequence shown here is derived from an EMBL/GenBank/DDBJ whole genome shotgun (WGS) entry which is preliminary data.</text>
</comment>